<evidence type="ECO:0000313" key="2">
    <source>
        <dbReference type="Proteomes" id="UP001231941"/>
    </source>
</evidence>
<proteinExistence type="predicted"/>
<accession>A0ABT9J3P8</accession>
<name>A0ABT9J3P8_9BACL</name>
<dbReference type="Proteomes" id="UP001231941">
    <property type="component" value="Unassembled WGS sequence"/>
</dbReference>
<comment type="caution">
    <text evidence="1">The sequence shown here is derived from an EMBL/GenBank/DDBJ whole genome shotgun (WGS) entry which is preliminary data.</text>
</comment>
<evidence type="ECO:0008006" key="3">
    <source>
        <dbReference type="Google" id="ProtNLM"/>
    </source>
</evidence>
<reference evidence="1 2" key="1">
    <citation type="submission" date="2023-08" db="EMBL/GenBank/DDBJ databases">
        <authorList>
            <person name="Park J.-S."/>
        </authorList>
    </citation>
    <scope>NUCLEOTIDE SEQUENCE [LARGE SCALE GENOMIC DNA]</scope>
    <source>
        <strain evidence="1 2">2205SS18-9</strain>
    </source>
</reference>
<dbReference type="EMBL" id="JAVAMP010000012">
    <property type="protein sequence ID" value="MDP5276118.1"/>
    <property type="molecule type" value="Genomic_DNA"/>
</dbReference>
<dbReference type="RefSeq" id="WP_305993429.1">
    <property type="nucleotide sequence ID" value="NZ_JAVAMP010000012.1"/>
</dbReference>
<gene>
    <name evidence="1" type="ORF">Q5Y73_18630</name>
</gene>
<keyword evidence="2" id="KW-1185">Reference proteome</keyword>
<evidence type="ECO:0000313" key="1">
    <source>
        <dbReference type="EMBL" id="MDP5276118.1"/>
    </source>
</evidence>
<organism evidence="1 2">
    <name type="scientific">Chengkuizengella axinellae</name>
    <dbReference type="NCBI Taxonomy" id="3064388"/>
    <lineage>
        <taxon>Bacteria</taxon>
        <taxon>Bacillati</taxon>
        <taxon>Bacillota</taxon>
        <taxon>Bacilli</taxon>
        <taxon>Bacillales</taxon>
        <taxon>Paenibacillaceae</taxon>
        <taxon>Chengkuizengella</taxon>
    </lineage>
</organism>
<protein>
    <recommendedName>
        <fullName evidence="3">ABC transporter substrate-binding protein</fullName>
    </recommendedName>
</protein>
<sequence length="869" mass="98352">MKMKRWKSFMMMGLSLLLVLMVIQPFIFANEPFDINLTANYSVLYEQKPSLDFKDKVGRIIYAITIPDILATTVTTSEGSKIMLNYEQIQTNDEQINASWDATGSFITPNVKQASELQSNMLTSWKWWVDNVSNIEKKVIQFEEYVLYEDLQQYVGQVAAPDTFYFQGITYIADGMVIGAFQGQKATIEVDQYLRDGSGDNSERIFKVDLRITVTAEYDQLAPVKEYKTYWFNHFTEVSLKQFAFSATKTALDGTPKSSSDVAGDLDVLVVDDTLNMTLLSTFNGASTTDNYNDDKWVKERKNPGAHGPMYVPTYLMSIYLDYDPETNQISLYPEAKADVSKLWSTLESSQAPKISTNILRNHGDYVMVVPILNVFRFYDDIGNPDNKTNVGAVQWSEVTQKLEAEFIKILKGETPNSGFQKIINDIKEKYNQNLDVETTAENIANQALDLIMAKLKLGYDSIELSDYHDVPYGDIRVQSLMHDRLLPATAQGREDIISFVKDYLVQDDPTIQSENDQKLKELYEDHYTAQDIVDAWFSDTQELMTRNILAFPFKVKEFDDLEIVITDTGITPKVANLSAAQGLDEYENQAQFSQEANQSSYGVPGKQYTATLTITNNADYPVTNVVLRNYVVSSQPGAGNTPKIYNTTDEQNIGMFFGTQYTFKGNDGLDKLVPNFPANAQIDPSLSNVQHFQTTGVNPGFLDPGETFETTFQWRMPTETQNPNKDPIYLYVTVAEEIEKNSAMIQTGANGNVNWEPAFSNTLLQYIPGEEKATLISFTPNQIVPSNESEEIPDRDNHTVAIQLDVADPNSDPDIIPKQDLRDEMDFLRFAEITTETEREVEVWVDDGYWANLGSGTVNYKRTQWIVE</sequence>